<dbReference type="GO" id="GO:0003882">
    <property type="term" value="F:CDP-diacylglycerol-serine O-phosphatidyltransferase activity"/>
    <property type="evidence" value="ECO:0007669"/>
    <property type="project" value="UniProtKB-EC"/>
</dbReference>
<keyword evidence="6" id="KW-0444">Lipid biosynthesis</keyword>
<dbReference type="Gene3D" id="1.20.120.1760">
    <property type="match status" value="1"/>
</dbReference>
<evidence type="ECO:0000256" key="1">
    <source>
        <dbReference type="ARBA" id="ARBA00000287"/>
    </source>
</evidence>
<evidence type="ECO:0000256" key="16">
    <source>
        <dbReference type="SAM" id="Phobius"/>
    </source>
</evidence>
<comment type="subcellular location">
    <subcellularLocation>
        <location evidence="2">Endomembrane system</location>
        <topology evidence="2">Multi-pass membrane protein</topology>
    </subcellularLocation>
</comment>
<dbReference type="NCBIfam" id="TIGR00473">
    <property type="entry name" value="pssA"/>
    <property type="match status" value="1"/>
</dbReference>
<feature type="transmembrane region" description="Helical" evidence="16">
    <location>
        <begin position="184"/>
        <end position="206"/>
    </location>
</feature>
<feature type="transmembrane region" description="Helical" evidence="16">
    <location>
        <begin position="218"/>
        <end position="234"/>
    </location>
</feature>
<dbReference type="EMBL" id="JAPKNK010000002">
    <property type="protein sequence ID" value="MCX5568680.1"/>
    <property type="molecule type" value="Genomic_DNA"/>
</dbReference>
<keyword evidence="10" id="KW-0443">Lipid metabolism</keyword>
<dbReference type="AlphaFoldDB" id="A0A9X3DZG2"/>
<dbReference type="InterPro" id="IPR048254">
    <property type="entry name" value="CDP_ALCOHOL_P_TRANSF_CS"/>
</dbReference>
<evidence type="ECO:0000256" key="15">
    <source>
        <dbReference type="RuleBase" id="RU003750"/>
    </source>
</evidence>
<evidence type="ECO:0000313" key="19">
    <source>
        <dbReference type="Proteomes" id="UP001144805"/>
    </source>
</evidence>
<evidence type="ECO:0000256" key="2">
    <source>
        <dbReference type="ARBA" id="ARBA00004127"/>
    </source>
</evidence>
<evidence type="ECO:0000259" key="17">
    <source>
        <dbReference type="Pfam" id="PF08009"/>
    </source>
</evidence>
<feature type="domain" description="CDP-alcohol phosphatidyltransferase C-terminal" evidence="17">
    <location>
        <begin position="218"/>
        <end position="253"/>
    </location>
</feature>
<evidence type="ECO:0000256" key="5">
    <source>
        <dbReference type="ARBA" id="ARBA00017171"/>
    </source>
</evidence>
<evidence type="ECO:0000256" key="9">
    <source>
        <dbReference type="ARBA" id="ARBA00022989"/>
    </source>
</evidence>
<dbReference type="GO" id="GO:0012505">
    <property type="term" value="C:endomembrane system"/>
    <property type="evidence" value="ECO:0007669"/>
    <property type="project" value="UniProtKB-SubCell"/>
</dbReference>
<accession>A0A9X3DZG2</accession>
<keyword evidence="8 16" id="KW-0812">Transmembrane</keyword>
<dbReference type="PANTHER" id="PTHR14269:SF61">
    <property type="entry name" value="CDP-DIACYLGLYCEROL--SERINE O-PHOSPHATIDYLTRANSFERASE"/>
    <property type="match status" value="1"/>
</dbReference>
<evidence type="ECO:0000256" key="6">
    <source>
        <dbReference type="ARBA" id="ARBA00022516"/>
    </source>
</evidence>
<keyword evidence="11 16" id="KW-0472">Membrane</keyword>
<feature type="transmembrane region" description="Helical" evidence="16">
    <location>
        <begin position="240"/>
        <end position="259"/>
    </location>
</feature>
<evidence type="ECO:0000256" key="4">
    <source>
        <dbReference type="ARBA" id="ARBA00013174"/>
    </source>
</evidence>
<evidence type="ECO:0000313" key="18">
    <source>
        <dbReference type="EMBL" id="MCX5568680.1"/>
    </source>
</evidence>
<dbReference type="InterPro" id="IPR012616">
    <property type="entry name" value="CDP-OH_P_trans_C"/>
</dbReference>
<feature type="transmembrane region" description="Helical" evidence="16">
    <location>
        <begin position="151"/>
        <end position="172"/>
    </location>
</feature>
<evidence type="ECO:0000256" key="8">
    <source>
        <dbReference type="ARBA" id="ARBA00022692"/>
    </source>
</evidence>
<reference evidence="18" key="1">
    <citation type="submission" date="2022-11" db="EMBL/GenBank/DDBJ databases">
        <title>Biodiversity and phylogenetic relationships of bacteria.</title>
        <authorList>
            <person name="Machado R.A.R."/>
            <person name="Bhat A."/>
            <person name="Loulou A."/>
            <person name="Kallel S."/>
        </authorList>
    </citation>
    <scope>NUCLEOTIDE SEQUENCE</scope>
    <source>
        <strain evidence="18">K-TC2</strain>
    </source>
</reference>
<dbReference type="EC" id="2.7.8.8" evidence="4"/>
<comment type="caution">
    <text evidence="18">The sequence shown here is derived from an EMBL/GenBank/DDBJ whole genome shotgun (WGS) entry which is preliminary data.</text>
</comment>
<dbReference type="GO" id="GO:0016020">
    <property type="term" value="C:membrane"/>
    <property type="evidence" value="ECO:0007669"/>
    <property type="project" value="InterPro"/>
</dbReference>
<protein>
    <recommendedName>
        <fullName evidence="5">CDP-diacylglycerol--serine O-phosphatidyltransferase</fullName>
        <ecNumber evidence="4">2.7.8.8</ecNumber>
    </recommendedName>
    <alternativeName>
        <fullName evidence="14">Phosphatidylserine synthase</fullName>
    </alternativeName>
</protein>
<feature type="transmembrane region" description="Helical" evidence="16">
    <location>
        <begin position="26"/>
        <end position="48"/>
    </location>
</feature>
<organism evidence="18 19">
    <name type="scientific">Kaistia nematophila</name>
    <dbReference type="NCBI Taxonomy" id="2994654"/>
    <lineage>
        <taxon>Bacteria</taxon>
        <taxon>Pseudomonadati</taxon>
        <taxon>Pseudomonadota</taxon>
        <taxon>Alphaproteobacteria</taxon>
        <taxon>Hyphomicrobiales</taxon>
        <taxon>Kaistiaceae</taxon>
        <taxon>Kaistia</taxon>
    </lineage>
</organism>
<sequence>METIFPPFDPDDEEGHRPRLRQVRQIPIRMILPNLVTLLALCAGLTAIRMAIEARYGEAIAMIVVAAVLDAIDGRVARLLRSTSRFGAELDSLTDFVNFGVAPAILLYVWALDEVRSLGWIAALVFAICAALRLARFNVSIDNPNKPEWQANFFVGVPAPAGALLVLLPVYLEYLELPHGRFTAPVVAVYTIAIGLLMVSSLPTWSGKKFGARVSREVVLPLFVLVVVLAASLLSYPWHVLTAGAIVYLGVLPVGWRAWRKHEREDRLAASIGADSP</sequence>
<name>A0A9X3DZG2_9HYPH</name>
<evidence type="ECO:0000256" key="10">
    <source>
        <dbReference type="ARBA" id="ARBA00023098"/>
    </source>
</evidence>
<evidence type="ECO:0000256" key="12">
    <source>
        <dbReference type="ARBA" id="ARBA00023209"/>
    </source>
</evidence>
<dbReference type="Pfam" id="PF08009">
    <property type="entry name" value="CDP-OH_P_tran_2"/>
    <property type="match status" value="1"/>
</dbReference>
<evidence type="ECO:0000256" key="14">
    <source>
        <dbReference type="ARBA" id="ARBA00032361"/>
    </source>
</evidence>
<keyword evidence="19" id="KW-1185">Reference proteome</keyword>
<dbReference type="InterPro" id="IPR000462">
    <property type="entry name" value="CDP-OH_P_trans"/>
</dbReference>
<comment type="catalytic activity">
    <reaction evidence="1">
        <text>a CDP-1,2-diacyl-sn-glycerol + L-serine = a 1,2-diacyl-sn-glycero-3-phospho-L-serine + CMP + H(+)</text>
        <dbReference type="Rhea" id="RHEA:16913"/>
        <dbReference type="ChEBI" id="CHEBI:15378"/>
        <dbReference type="ChEBI" id="CHEBI:33384"/>
        <dbReference type="ChEBI" id="CHEBI:57262"/>
        <dbReference type="ChEBI" id="CHEBI:58332"/>
        <dbReference type="ChEBI" id="CHEBI:60377"/>
        <dbReference type="EC" id="2.7.8.8"/>
    </reaction>
</comment>
<gene>
    <name evidence="18" type="primary">pssA</name>
    <name evidence="18" type="ORF">OSH07_05710</name>
</gene>
<feature type="transmembrane region" description="Helical" evidence="16">
    <location>
        <begin position="118"/>
        <end position="139"/>
    </location>
</feature>
<dbReference type="Proteomes" id="UP001144805">
    <property type="component" value="Unassembled WGS sequence"/>
</dbReference>
<dbReference type="GO" id="GO:0008654">
    <property type="term" value="P:phospholipid biosynthetic process"/>
    <property type="evidence" value="ECO:0007669"/>
    <property type="project" value="UniProtKB-KW"/>
</dbReference>
<dbReference type="PANTHER" id="PTHR14269">
    <property type="entry name" value="CDP-DIACYLGLYCEROL--GLYCEROL-3-PHOSPHATE 3-PHOSPHATIDYLTRANSFERASE-RELATED"/>
    <property type="match status" value="1"/>
</dbReference>
<evidence type="ECO:0000256" key="7">
    <source>
        <dbReference type="ARBA" id="ARBA00022679"/>
    </source>
</evidence>
<dbReference type="Pfam" id="PF01066">
    <property type="entry name" value="CDP-OH_P_transf"/>
    <property type="match status" value="1"/>
</dbReference>
<keyword evidence="12" id="KW-0594">Phospholipid biosynthesis</keyword>
<dbReference type="PROSITE" id="PS00379">
    <property type="entry name" value="CDP_ALCOHOL_P_TRANSF"/>
    <property type="match status" value="1"/>
</dbReference>
<comment type="similarity">
    <text evidence="3 15">Belongs to the CDP-alcohol phosphatidyltransferase class-I family.</text>
</comment>
<keyword evidence="9 16" id="KW-1133">Transmembrane helix</keyword>
<proteinExistence type="inferred from homology"/>
<dbReference type="InterPro" id="IPR004533">
    <property type="entry name" value="CDP-diaglyc--ser_O-PTrfase"/>
</dbReference>
<evidence type="ECO:0000256" key="11">
    <source>
        <dbReference type="ARBA" id="ARBA00023136"/>
    </source>
</evidence>
<keyword evidence="7 15" id="KW-0808">Transferase</keyword>
<keyword evidence="13" id="KW-1208">Phospholipid metabolism</keyword>
<evidence type="ECO:0000256" key="13">
    <source>
        <dbReference type="ARBA" id="ARBA00023264"/>
    </source>
</evidence>
<dbReference type="RefSeq" id="WP_266337652.1">
    <property type="nucleotide sequence ID" value="NZ_JAPKNK010000002.1"/>
</dbReference>
<evidence type="ECO:0000256" key="3">
    <source>
        <dbReference type="ARBA" id="ARBA00010441"/>
    </source>
</evidence>
<dbReference type="InterPro" id="IPR043130">
    <property type="entry name" value="CDP-OH_PTrfase_TM_dom"/>
</dbReference>
<dbReference type="InterPro" id="IPR050324">
    <property type="entry name" value="CDP-alcohol_PTase-I"/>
</dbReference>